<proteinExistence type="predicted"/>
<feature type="compositionally biased region" description="Polar residues" evidence="1">
    <location>
        <begin position="137"/>
        <end position="155"/>
    </location>
</feature>
<evidence type="ECO:0000256" key="1">
    <source>
        <dbReference type="SAM" id="MobiDB-lite"/>
    </source>
</evidence>
<name>A0AA96GCN7_9BACT</name>
<feature type="compositionally biased region" description="Polar residues" evidence="1">
    <location>
        <begin position="20"/>
        <end position="33"/>
    </location>
</feature>
<dbReference type="Proteomes" id="UP001302719">
    <property type="component" value="Chromosome"/>
</dbReference>
<dbReference type="RefSeq" id="WP_312644677.1">
    <property type="nucleotide sequence ID" value="NZ_CP116967.1"/>
</dbReference>
<keyword evidence="3" id="KW-1185">Reference proteome</keyword>
<organism evidence="2 3">
    <name type="scientific">Candidatus Nitrospira allomarina</name>
    <dbReference type="NCBI Taxonomy" id="3020900"/>
    <lineage>
        <taxon>Bacteria</taxon>
        <taxon>Pseudomonadati</taxon>
        <taxon>Nitrospirota</taxon>
        <taxon>Nitrospiria</taxon>
        <taxon>Nitrospirales</taxon>
        <taxon>Nitrospiraceae</taxon>
        <taxon>Nitrospira</taxon>
    </lineage>
</organism>
<feature type="region of interest" description="Disordered" evidence="1">
    <location>
        <begin position="1"/>
        <end position="53"/>
    </location>
</feature>
<evidence type="ECO:0000313" key="2">
    <source>
        <dbReference type="EMBL" id="WNM58612.1"/>
    </source>
</evidence>
<dbReference type="EMBL" id="CP116967">
    <property type="protein sequence ID" value="WNM58612.1"/>
    <property type="molecule type" value="Genomic_DNA"/>
</dbReference>
<reference evidence="2 3" key="1">
    <citation type="submission" date="2023-01" db="EMBL/GenBank/DDBJ databases">
        <title>Cultivation and genomic characterization of new, ubiquitous marine nitrite-oxidizing bacteria from the Nitrospirales.</title>
        <authorList>
            <person name="Mueller A.J."/>
            <person name="Daebeler A."/>
            <person name="Herbold C.W."/>
            <person name="Kirkegaard R.H."/>
            <person name="Daims H."/>
        </authorList>
    </citation>
    <scope>NUCLEOTIDE SEQUENCE [LARGE SCALE GENOMIC DNA]</scope>
    <source>
        <strain evidence="2 3">VA</strain>
    </source>
</reference>
<feature type="region of interest" description="Disordered" evidence="1">
    <location>
        <begin position="137"/>
        <end position="158"/>
    </location>
</feature>
<gene>
    <name evidence="2" type="ORF">PP769_02265</name>
</gene>
<protein>
    <submittedName>
        <fullName evidence="2">Uncharacterized protein</fullName>
    </submittedName>
</protein>
<dbReference type="KEGG" id="nall:PP769_02265"/>
<accession>A0AA96GCN7</accession>
<evidence type="ECO:0000313" key="3">
    <source>
        <dbReference type="Proteomes" id="UP001302719"/>
    </source>
</evidence>
<dbReference type="AlphaFoldDB" id="A0AA96GCN7"/>
<sequence>MNKPKRLRRNDPLRQRPIRNPSTYFRESNSWQERTSDSAPPPSEEQNPFDSLDDVVTNGVKLGYEVIEKYLLQGQKVAEGIHNGSSEEDSKEGNVHWLLSSMLRLNRDMAGFWIDAIEAFVQNPEFLLGLMGAARSNGVTSSSNNTREPGSSANGASARVAVEIESRRRTQVTVDLRPSPSQNVPHVHALNAPPNLGIPPLTEVSFRWDRESATPIVQLKIPDKQPTALYTGVVLDPKTNEVRGTLCVRILD</sequence>